<dbReference type="AlphaFoldDB" id="A0A1I8F791"/>
<name>A0A1I8F791_9PLAT</name>
<feature type="compositionally biased region" description="Basic and acidic residues" evidence="1">
    <location>
        <begin position="14"/>
        <end position="39"/>
    </location>
</feature>
<keyword evidence="2" id="KW-1185">Reference proteome</keyword>
<evidence type="ECO:0000313" key="3">
    <source>
        <dbReference type="WBParaSite" id="maker-unitig_23204-snap-gene-0.1-mRNA-1"/>
    </source>
</evidence>
<organism evidence="2 3">
    <name type="scientific">Macrostomum lignano</name>
    <dbReference type="NCBI Taxonomy" id="282301"/>
    <lineage>
        <taxon>Eukaryota</taxon>
        <taxon>Metazoa</taxon>
        <taxon>Spiralia</taxon>
        <taxon>Lophotrochozoa</taxon>
        <taxon>Platyhelminthes</taxon>
        <taxon>Rhabditophora</taxon>
        <taxon>Macrostomorpha</taxon>
        <taxon>Macrostomida</taxon>
        <taxon>Macrostomidae</taxon>
        <taxon>Macrostomum</taxon>
    </lineage>
</organism>
<feature type="compositionally biased region" description="Polar residues" evidence="1">
    <location>
        <begin position="48"/>
        <end position="61"/>
    </location>
</feature>
<reference evidence="3" key="1">
    <citation type="submission" date="2016-11" db="UniProtKB">
        <authorList>
            <consortium name="WormBaseParasite"/>
        </authorList>
    </citation>
    <scope>IDENTIFICATION</scope>
</reference>
<dbReference type="Proteomes" id="UP000095280">
    <property type="component" value="Unplaced"/>
</dbReference>
<feature type="region of interest" description="Disordered" evidence="1">
    <location>
        <begin position="1"/>
        <end position="177"/>
    </location>
</feature>
<sequence>TSAGMSPTDYIMGTKEECSDPRRRRFPEWRRPLESDCRQSKWRASRSDPPSSTRCSGSSQRRLARKSDAFSSRPDAPTRCTGEDEQSRAKQQQEQQQQELSSSDSGGYHEMTTTPDVKRRFSLLPLASTPYRPLEDESAASAAKDSVDGGEDAAAADERKPAKRRRRKKQPTAAAAAAPLVSLRPAVWPRSRMAKTACHQVKLE</sequence>
<protein>
    <submittedName>
        <fullName evidence="3">Os01g0778700 protein</fullName>
    </submittedName>
</protein>
<evidence type="ECO:0000313" key="2">
    <source>
        <dbReference type="Proteomes" id="UP000095280"/>
    </source>
</evidence>
<accession>A0A1I8F791</accession>
<proteinExistence type="predicted"/>
<evidence type="ECO:0000256" key="1">
    <source>
        <dbReference type="SAM" id="MobiDB-lite"/>
    </source>
</evidence>
<feature type="compositionally biased region" description="Polar residues" evidence="1">
    <location>
        <begin position="100"/>
        <end position="115"/>
    </location>
</feature>
<feature type="compositionally biased region" description="Basic residues" evidence="1">
    <location>
        <begin position="161"/>
        <end position="170"/>
    </location>
</feature>
<dbReference type="WBParaSite" id="maker-unitig_23204-snap-gene-0.1-mRNA-1">
    <property type="protein sequence ID" value="maker-unitig_23204-snap-gene-0.1-mRNA-1"/>
    <property type="gene ID" value="maker-unitig_23204-snap-gene-0.1"/>
</dbReference>